<evidence type="ECO:0000313" key="2">
    <source>
        <dbReference type="Proteomes" id="UP000244005"/>
    </source>
</evidence>
<reference evidence="2" key="1">
    <citation type="journal article" date="2017" name="Cell">
        <title>Insights into land plant evolution garnered from the Marchantia polymorpha genome.</title>
        <authorList>
            <person name="Bowman J.L."/>
            <person name="Kohchi T."/>
            <person name="Yamato K.T."/>
            <person name="Jenkins J."/>
            <person name="Shu S."/>
            <person name="Ishizaki K."/>
            <person name="Yamaoka S."/>
            <person name="Nishihama R."/>
            <person name="Nakamura Y."/>
            <person name="Berger F."/>
            <person name="Adam C."/>
            <person name="Aki S.S."/>
            <person name="Althoff F."/>
            <person name="Araki T."/>
            <person name="Arteaga-Vazquez M.A."/>
            <person name="Balasubrmanian S."/>
            <person name="Barry K."/>
            <person name="Bauer D."/>
            <person name="Boehm C.R."/>
            <person name="Briginshaw L."/>
            <person name="Caballero-Perez J."/>
            <person name="Catarino B."/>
            <person name="Chen F."/>
            <person name="Chiyoda S."/>
            <person name="Chovatia M."/>
            <person name="Davies K.M."/>
            <person name="Delmans M."/>
            <person name="Demura T."/>
            <person name="Dierschke T."/>
            <person name="Dolan L."/>
            <person name="Dorantes-Acosta A.E."/>
            <person name="Eklund D.M."/>
            <person name="Florent S.N."/>
            <person name="Flores-Sandoval E."/>
            <person name="Fujiyama A."/>
            <person name="Fukuzawa H."/>
            <person name="Galik B."/>
            <person name="Grimanelli D."/>
            <person name="Grimwood J."/>
            <person name="Grossniklaus U."/>
            <person name="Hamada T."/>
            <person name="Haseloff J."/>
            <person name="Hetherington A.J."/>
            <person name="Higo A."/>
            <person name="Hirakawa Y."/>
            <person name="Hundley H.N."/>
            <person name="Ikeda Y."/>
            <person name="Inoue K."/>
            <person name="Inoue S.I."/>
            <person name="Ishida S."/>
            <person name="Jia Q."/>
            <person name="Kakita M."/>
            <person name="Kanazawa T."/>
            <person name="Kawai Y."/>
            <person name="Kawashima T."/>
            <person name="Kennedy M."/>
            <person name="Kinose K."/>
            <person name="Kinoshita T."/>
            <person name="Kohara Y."/>
            <person name="Koide E."/>
            <person name="Komatsu K."/>
            <person name="Kopischke S."/>
            <person name="Kubo M."/>
            <person name="Kyozuka J."/>
            <person name="Lagercrantz U."/>
            <person name="Lin S.S."/>
            <person name="Lindquist E."/>
            <person name="Lipzen A.M."/>
            <person name="Lu C.W."/>
            <person name="De Luna E."/>
            <person name="Martienssen R.A."/>
            <person name="Minamino N."/>
            <person name="Mizutani M."/>
            <person name="Mizutani M."/>
            <person name="Mochizuki N."/>
            <person name="Monte I."/>
            <person name="Mosher R."/>
            <person name="Nagasaki H."/>
            <person name="Nakagami H."/>
            <person name="Naramoto S."/>
            <person name="Nishitani K."/>
            <person name="Ohtani M."/>
            <person name="Okamoto T."/>
            <person name="Okumura M."/>
            <person name="Phillips J."/>
            <person name="Pollak B."/>
            <person name="Reinders A."/>
            <person name="Rovekamp M."/>
            <person name="Sano R."/>
            <person name="Sawa S."/>
            <person name="Schmid M.W."/>
            <person name="Shirakawa M."/>
            <person name="Solano R."/>
            <person name="Spunde A."/>
            <person name="Suetsugu N."/>
            <person name="Sugano S."/>
            <person name="Sugiyama A."/>
            <person name="Sun R."/>
            <person name="Suzuki Y."/>
            <person name="Takenaka M."/>
            <person name="Takezawa D."/>
            <person name="Tomogane H."/>
            <person name="Tsuzuki M."/>
            <person name="Ueda T."/>
            <person name="Umeda M."/>
            <person name="Ward J.M."/>
            <person name="Watanabe Y."/>
            <person name="Yazaki K."/>
            <person name="Yokoyama R."/>
            <person name="Yoshitake Y."/>
            <person name="Yotsui I."/>
            <person name="Zachgo S."/>
            <person name="Schmutz J."/>
        </authorList>
    </citation>
    <scope>NUCLEOTIDE SEQUENCE [LARGE SCALE GENOMIC DNA]</scope>
    <source>
        <strain evidence="2">Tak-1</strain>
    </source>
</reference>
<dbReference type="Proteomes" id="UP000244005">
    <property type="component" value="Unassembled WGS sequence"/>
</dbReference>
<evidence type="ECO:0000313" key="1">
    <source>
        <dbReference type="EMBL" id="PTQ34723.1"/>
    </source>
</evidence>
<name>A0A2R6WLL7_MARPO</name>
<dbReference type="EMBL" id="KZ772749">
    <property type="protein sequence ID" value="PTQ34723.1"/>
    <property type="molecule type" value="Genomic_DNA"/>
</dbReference>
<keyword evidence="2" id="KW-1185">Reference proteome</keyword>
<proteinExistence type="predicted"/>
<accession>A0A2R6WLL7</accession>
<dbReference type="AlphaFoldDB" id="A0A2R6WLL7"/>
<gene>
    <name evidence="1" type="ORF">MARPO_0077s0047</name>
</gene>
<organism evidence="1 2">
    <name type="scientific">Marchantia polymorpha</name>
    <name type="common">Common liverwort</name>
    <name type="synonym">Marchantia aquatica</name>
    <dbReference type="NCBI Taxonomy" id="3197"/>
    <lineage>
        <taxon>Eukaryota</taxon>
        <taxon>Viridiplantae</taxon>
        <taxon>Streptophyta</taxon>
        <taxon>Embryophyta</taxon>
        <taxon>Marchantiophyta</taxon>
        <taxon>Marchantiopsida</taxon>
        <taxon>Marchantiidae</taxon>
        <taxon>Marchantiales</taxon>
        <taxon>Marchantiaceae</taxon>
        <taxon>Marchantia</taxon>
    </lineage>
</organism>
<sequence>MERLQLAVLEADPERFRADWIRTLRCNATQSCRGHGTFCHKGTCLSSRTRELNDDTVYSGSPDPCTPAKPVAFKRIPFHQLSTGD</sequence>
<dbReference type="Gramene" id="Mp8g00220.1">
    <property type="protein sequence ID" value="Mp8g00220.1.cds1"/>
    <property type="gene ID" value="Mp8g00220"/>
</dbReference>
<protein>
    <submittedName>
        <fullName evidence="1">Uncharacterized protein</fullName>
    </submittedName>
</protein>